<dbReference type="Pfam" id="PF02028">
    <property type="entry name" value="BCCT"/>
    <property type="match status" value="1"/>
</dbReference>
<dbReference type="NCBIfam" id="NF002887">
    <property type="entry name" value="PRK03356.1"/>
    <property type="match status" value="1"/>
</dbReference>
<keyword evidence="2" id="KW-0813">Transport</keyword>
<dbReference type="EMBL" id="JACGBB010000005">
    <property type="protein sequence ID" value="MBZ7987217.1"/>
    <property type="molecule type" value="Genomic_DNA"/>
</dbReference>
<feature type="transmembrane region" description="Helical" evidence="7">
    <location>
        <begin position="347"/>
        <end position="366"/>
    </location>
</feature>
<evidence type="ECO:0000256" key="6">
    <source>
        <dbReference type="ARBA" id="ARBA00023136"/>
    </source>
</evidence>
<feature type="transmembrane region" description="Helical" evidence="7">
    <location>
        <begin position="147"/>
        <end position="166"/>
    </location>
</feature>
<feature type="transmembrane region" description="Helical" evidence="7">
    <location>
        <begin position="12"/>
        <end position="30"/>
    </location>
</feature>
<comment type="subcellular location">
    <subcellularLocation>
        <location evidence="1">Cell membrane</location>
        <topology evidence="1">Multi-pass membrane protein</topology>
    </subcellularLocation>
</comment>
<keyword evidence="6 7" id="KW-0472">Membrane</keyword>
<feature type="transmembrane region" description="Helical" evidence="7">
    <location>
        <begin position="187"/>
        <end position="210"/>
    </location>
</feature>
<evidence type="ECO:0000256" key="4">
    <source>
        <dbReference type="ARBA" id="ARBA00022692"/>
    </source>
</evidence>
<comment type="caution">
    <text evidence="8">The sequence shown here is derived from an EMBL/GenBank/DDBJ whole genome shotgun (WGS) entry which is preliminary data.</text>
</comment>
<evidence type="ECO:0000256" key="5">
    <source>
        <dbReference type="ARBA" id="ARBA00022989"/>
    </source>
</evidence>
<dbReference type="Proteomes" id="UP000786183">
    <property type="component" value="Unassembled WGS sequence"/>
</dbReference>
<feature type="transmembrane region" description="Helical" evidence="7">
    <location>
        <begin position="318"/>
        <end position="335"/>
    </location>
</feature>
<sequence>MMENKQKNTIEAKVFFPSLLVIILLGYLVVRDLDSANVVINNVFNYVTKNWGFVFEWYMVVMLIAWCWLVFGPLKDRKLGDSKPDFSTLNWIFMMFASCTSAAIIYWAVLEVYYYATSLPFGYASMSKEAMGVALSYSMFHWGPLPWASYALLAVAFGYFMFVKKADVIRPSGMLAPAIGEKLSKGFLGALIDNVYIVSLILAMGTSLGLATPIVTECMQYLFGIERTLMLDMTIISCWVVFNIICVVFGLSKGIKIAADIRTYMMFIMMAYCFILGSSAFIVNYFTDSVGAFISHFASMIFYTDSISNNGFPQAWTVFYWCWYIVYGIQMSIFLARISKGRTIRQLCIGMVVGISSSTWLLWGILGGNTMKLMVDNALDIGAIINQFGGPRAIIEIWSHLPFPTVAIFGFFIFCFIATITLINASSYTLAMSTCKNVKEDEEPPLLIRIGWCILVGVVGVTLLALGGLKPIQTAIIAGGCPLFIVNILLIVAFIKDAKKRQWF</sequence>
<protein>
    <submittedName>
        <fullName evidence="8">L-carnitine/gamma-butyrobetaine antiport BCCT transporter</fullName>
    </submittedName>
</protein>
<reference evidence="8 9" key="1">
    <citation type="submission" date="2020-07" db="EMBL/GenBank/DDBJ databases">
        <title>Transfer of Campylobacter canadensis to the novel genus Avispirillum gen. nov., that also includes two novel species recovered from migratory waterfowl: Avispirillum anseris sp. nov. and Avispirillum brantae sp. nov.</title>
        <authorList>
            <person name="Miller W.G."/>
            <person name="Chapman M.H."/>
            <person name="Yee E."/>
            <person name="Inglis G.D."/>
        </authorList>
    </citation>
    <scope>NUCLEOTIDE SEQUENCE [LARGE SCALE GENOMIC DNA]</scope>
    <source>
        <strain evidence="8 9">L283</strain>
    </source>
</reference>
<organism evidence="8 9">
    <name type="scientific">Campylobacter canadensis</name>
    <dbReference type="NCBI Taxonomy" id="449520"/>
    <lineage>
        <taxon>Bacteria</taxon>
        <taxon>Pseudomonadati</taxon>
        <taxon>Campylobacterota</taxon>
        <taxon>Epsilonproteobacteria</taxon>
        <taxon>Campylobacterales</taxon>
        <taxon>Campylobacteraceae</taxon>
        <taxon>Campylobacter</taxon>
    </lineage>
</organism>
<feature type="transmembrane region" description="Helical" evidence="7">
    <location>
        <begin position="230"/>
        <end position="252"/>
    </location>
</feature>
<evidence type="ECO:0000256" key="1">
    <source>
        <dbReference type="ARBA" id="ARBA00004651"/>
    </source>
</evidence>
<feature type="transmembrane region" description="Helical" evidence="7">
    <location>
        <begin position="91"/>
        <end position="116"/>
    </location>
</feature>
<feature type="transmembrane region" description="Helical" evidence="7">
    <location>
        <begin position="50"/>
        <end position="71"/>
    </location>
</feature>
<feature type="transmembrane region" description="Helical" evidence="7">
    <location>
        <begin position="472"/>
        <end position="495"/>
    </location>
</feature>
<name>A0ABS7WSB2_9BACT</name>
<evidence type="ECO:0000256" key="3">
    <source>
        <dbReference type="ARBA" id="ARBA00022475"/>
    </source>
</evidence>
<proteinExistence type="predicted"/>
<keyword evidence="4 7" id="KW-0812">Transmembrane</keyword>
<evidence type="ECO:0000256" key="2">
    <source>
        <dbReference type="ARBA" id="ARBA00022448"/>
    </source>
</evidence>
<accession>A0ABS7WSB2</accession>
<keyword evidence="9" id="KW-1185">Reference proteome</keyword>
<feature type="transmembrane region" description="Helical" evidence="7">
    <location>
        <begin position="264"/>
        <end position="286"/>
    </location>
</feature>
<evidence type="ECO:0000313" key="8">
    <source>
        <dbReference type="EMBL" id="MBZ7987217.1"/>
    </source>
</evidence>
<dbReference type="NCBIfam" id="TIGR00842">
    <property type="entry name" value="bcct"/>
    <property type="match status" value="1"/>
</dbReference>
<evidence type="ECO:0000256" key="7">
    <source>
        <dbReference type="SAM" id="Phobius"/>
    </source>
</evidence>
<dbReference type="PANTHER" id="PTHR30047">
    <property type="entry name" value="HIGH-AFFINITY CHOLINE TRANSPORT PROTEIN-RELATED"/>
    <property type="match status" value="1"/>
</dbReference>
<dbReference type="InterPro" id="IPR000060">
    <property type="entry name" value="BCCT_transptr"/>
</dbReference>
<keyword evidence="5 7" id="KW-1133">Transmembrane helix</keyword>
<feature type="transmembrane region" description="Helical" evidence="7">
    <location>
        <begin position="406"/>
        <end position="425"/>
    </location>
</feature>
<dbReference type="PANTHER" id="PTHR30047:SF11">
    <property type="entry name" value="L-CARNITINE_GAMMA-BUTYROBETAINE ANTIPORTER"/>
    <property type="match status" value="1"/>
</dbReference>
<keyword evidence="3" id="KW-1003">Cell membrane</keyword>
<feature type="transmembrane region" description="Helical" evidence="7">
    <location>
        <begin position="446"/>
        <end position="466"/>
    </location>
</feature>
<gene>
    <name evidence="8" type="primary">caiT</name>
    <name evidence="8" type="ORF">AVCANL283_03700</name>
</gene>
<evidence type="ECO:0000313" key="9">
    <source>
        <dbReference type="Proteomes" id="UP000786183"/>
    </source>
</evidence>